<proteinExistence type="predicted"/>
<dbReference type="AlphaFoldDB" id="A0A8T2PEH8"/>
<feature type="non-terminal residue" evidence="1">
    <location>
        <position position="320"/>
    </location>
</feature>
<evidence type="ECO:0000313" key="2">
    <source>
        <dbReference type="Proteomes" id="UP000824540"/>
    </source>
</evidence>
<evidence type="ECO:0000313" key="1">
    <source>
        <dbReference type="EMBL" id="KAG9350935.1"/>
    </source>
</evidence>
<accession>A0A8T2PEH8</accession>
<organism evidence="1 2">
    <name type="scientific">Albula glossodonta</name>
    <name type="common">roundjaw bonefish</name>
    <dbReference type="NCBI Taxonomy" id="121402"/>
    <lineage>
        <taxon>Eukaryota</taxon>
        <taxon>Metazoa</taxon>
        <taxon>Chordata</taxon>
        <taxon>Craniata</taxon>
        <taxon>Vertebrata</taxon>
        <taxon>Euteleostomi</taxon>
        <taxon>Actinopterygii</taxon>
        <taxon>Neopterygii</taxon>
        <taxon>Teleostei</taxon>
        <taxon>Albuliformes</taxon>
        <taxon>Albulidae</taxon>
        <taxon>Albula</taxon>
    </lineage>
</organism>
<reference evidence="1" key="1">
    <citation type="thesis" date="2021" institute="BYU ScholarsArchive" country="Provo, UT, USA">
        <title>Applications of and Algorithms for Genome Assembly and Genomic Analyses with an Emphasis on Marine Teleosts.</title>
        <authorList>
            <person name="Pickett B.D."/>
        </authorList>
    </citation>
    <scope>NUCLEOTIDE SEQUENCE</scope>
    <source>
        <strain evidence="1">HI-2016</strain>
    </source>
</reference>
<comment type="caution">
    <text evidence="1">The sequence shown here is derived from an EMBL/GenBank/DDBJ whole genome shotgun (WGS) entry which is preliminary data.</text>
</comment>
<keyword evidence="2" id="KW-1185">Reference proteome</keyword>
<gene>
    <name evidence="1" type="ORF">JZ751_024824</name>
</gene>
<name>A0A8T2PEH8_9TELE</name>
<sequence length="320" mass="37309">MFFSVVGTTDSSRFLPFNPCLVTFYLRIHYQQVVCNHFKQKNQGFMGVRFFSLFSSPELTFFSVLGTTDSSRFLPFNPCLVTFYLRIHYQQVVVCNHFKQKNQGFMGVRFFSLFSGPELTFFSVLGTTDSSRFLPFNPCLVTFYLRIHYQQVVYNHFKQKNQGFMGVRFFSLFSGPELTFFSVVGTTDSSRFLPFNPFLVTFYLRIHYQQVVCNHFKQKNQGFMGVRFFSLFSGPELTFFSVVGTTDSSRFLPFNPCLVTFYLRIHYQQVVCNHFKQKNQGFMGVRFFSLFSGPELTFFSVVGTTDSSRFLPFNPCLVTF</sequence>
<dbReference type="EMBL" id="JAFBMS010000007">
    <property type="protein sequence ID" value="KAG9350935.1"/>
    <property type="molecule type" value="Genomic_DNA"/>
</dbReference>
<protein>
    <submittedName>
        <fullName evidence="1">Uncharacterized protein</fullName>
    </submittedName>
</protein>
<dbReference type="Proteomes" id="UP000824540">
    <property type="component" value="Unassembled WGS sequence"/>
</dbReference>